<evidence type="ECO:0000313" key="8">
    <source>
        <dbReference type="EnsemblMetazoa" id="MDOA006379-PA"/>
    </source>
</evidence>
<protein>
    <recommendedName>
        <fullName evidence="3">Thioredoxin domain-containing protein 17</fullName>
    </recommendedName>
</protein>
<reference evidence="10" key="2">
    <citation type="submission" date="2025-04" db="UniProtKB">
        <authorList>
            <consortium name="RefSeq"/>
        </authorList>
    </citation>
    <scope>IDENTIFICATION</scope>
    <source>
        <strain evidence="10 11">Aabys</strain>
        <tissue evidence="11">Whole body</tissue>
    </source>
</reference>
<dbReference type="EnsemblMetazoa" id="MDOA006379-RA">
    <property type="protein sequence ID" value="MDOA006379-PA"/>
    <property type="gene ID" value="MDOA006379"/>
</dbReference>
<comment type="subcellular location">
    <subcellularLocation>
        <location evidence="1">Cytoplasm</location>
    </subcellularLocation>
</comment>
<evidence type="ECO:0000259" key="7">
    <source>
        <dbReference type="Pfam" id="PF06110"/>
    </source>
</evidence>
<comment type="similarity">
    <text evidence="2">Belongs to the thioredoxin family.</text>
</comment>
<reference evidence="8" key="1">
    <citation type="submission" date="2020-05" db="UniProtKB">
        <authorList>
            <consortium name="EnsemblMetazoa"/>
        </authorList>
    </citation>
    <scope>IDENTIFICATION</scope>
    <source>
        <strain evidence="8">Aabys</strain>
    </source>
</reference>
<organism evidence="8">
    <name type="scientific">Musca domestica</name>
    <name type="common">House fly</name>
    <dbReference type="NCBI Taxonomy" id="7370"/>
    <lineage>
        <taxon>Eukaryota</taxon>
        <taxon>Metazoa</taxon>
        <taxon>Ecdysozoa</taxon>
        <taxon>Arthropoda</taxon>
        <taxon>Hexapoda</taxon>
        <taxon>Insecta</taxon>
        <taxon>Pterygota</taxon>
        <taxon>Neoptera</taxon>
        <taxon>Endopterygota</taxon>
        <taxon>Diptera</taxon>
        <taxon>Brachycera</taxon>
        <taxon>Muscomorpha</taxon>
        <taxon>Muscoidea</taxon>
        <taxon>Muscidae</taxon>
        <taxon>Musca</taxon>
    </lineage>
</organism>
<keyword evidence="5" id="KW-1015">Disulfide bond</keyword>
<keyword evidence="9" id="KW-1185">Reference proteome</keyword>
<dbReference type="InterPro" id="IPR036249">
    <property type="entry name" value="Thioredoxin-like_sf"/>
</dbReference>
<sequence length="126" mass="14500">MVRVEHAKGFDGFEKSVEELSKCGKKLFVYFTGEKDENGVSWCPDCNVAGPKVEAAVKEFADDDSVFLTVDVGNRPFWKDMKNPFREDARLKLMVIPTLIRWQTVIRLEGDQCEKPDLLEMFFTED</sequence>
<evidence type="ECO:0000256" key="5">
    <source>
        <dbReference type="ARBA" id="ARBA00023157"/>
    </source>
</evidence>
<dbReference type="VEuPathDB" id="VectorBase:MDOA006379"/>
<gene>
    <name evidence="8" type="primary">101901132</name>
    <name evidence="10 11" type="synonym">LOC101901132</name>
</gene>
<dbReference type="InterPro" id="IPR010357">
    <property type="entry name" value="TXNDC17_dom"/>
</dbReference>
<evidence type="ECO:0000313" key="11">
    <source>
        <dbReference type="RefSeq" id="XP_058977460.1"/>
    </source>
</evidence>
<dbReference type="SUPFAM" id="SSF52833">
    <property type="entry name" value="Thioredoxin-like"/>
    <property type="match status" value="1"/>
</dbReference>
<dbReference type="GO" id="GO:0047134">
    <property type="term" value="F:protein-disulfide reductase [NAD(P)H] activity"/>
    <property type="evidence" value="ECO:0007669"/>
    <property type="project" value="InterPro"/>
</dbReference>
<dbReference type="GO" id="GO:0005829">
    <property type="term" value="C:cytosol"/>
    <property type="evidence" value="ECO:0007669"/>
    <property type="project" value="TreeGrafter"/>
</dbReference>
<evidence type="ECO:0000256" key="2">
    <source>
        <dbReference type="ARBA" id="ARBA00008987"/>
    </source>
</evidence>
<dbReference type="STRING" id="7370.A0A1I8MM45"/>
<evidence type="ECO:0000313" key="10">
    <source>
        <dbReference type="RefSeq" id="XP_005178368.1"/>
    </source>
</evidence>
<keyword evidence="6" id="KW-0676">Redox-active center</keyword>
<name>A0A1I8MM45_MUSDO</name>
<dbReference type="Pfam" id="PF06110">
    <property type="entry name" value="TXD17-like_Trx"/>
    <property type="match status" value="1"/>
</dbReference>
<dbReference type="GeneID" id="101901132"/>
<feature type="domain" description="Thioredoxin" evidence="7">
    <location>
        <begin position="7"/>
        <end position="125"/>
    </location>
</feature>
<keyword evidence="4" id="KW-0963">Cytoplasm</keyword>
<dbReference type="PANTHER" id="PTHR12452:SF0">
    <property type="entry name" value="THIOREDOXIN DOMAIN-CONTAINING PROTEIN 17"/>
    <property type="match status" value="1"/>
</dbReference>
<dbReference type="Proteomes" id="UP001652621">
    <property type="component" value="Unplaced"/>
</dbReference>
<dbReference type="InterPro" id="IPR045108">
    <property type="entry name" value="TXNDC17-like"/>
</dbReference>
<evidence type="ECO:0000256" key="1">
    <source>
        <dbReference type="ARBA" id="ARBA00004496"/>
    </source>
</evidence>
<proteinExistence type="inferred from homology"/>
<dbReference type="AlphaFoldDB" id="A0A1I8MM45"/>
<dbReference type="OrthoDB" id="78947at2759"/>
<dbReference type="RefSeq" id="XP_005178368.1">
    <property type="nucleotide sequence ID" value="XM_005178311.3"/>
</dbReference>
<dbReference type="RefSeq" id="XP_058977460.1">
    <property type="nucleotide sequence ID" value="XM_059121477.1"/>
</dbReference>
<evidence type="ECO:0000256" key="6">
    <source>
        <dbReference type="ARBA" id="ARBA00023284"/>
    </source>
</evidence>
<dbReference type="Gene3D" id="3.40.30.10">
    <property type="entry name" value="Glutaredoxin"/>
    <property type="match status" value="1"/>
</dbReference>
<dbReference type="VEuPathDB" id="VectorBase:MDOMA2_017736"/>
<dbReference type="eggNOG" id="KOG3425">
    <property type="taxonomic scope" value="Eukaryota"/>
</dbReference>
<dbReference type="PANTHER" id="PTHR12452">
    <property type="entry name" value="42-9-9 PROTEIN-RELATED"/>
    <property type="match status" value="1"/>
</dbReference>
<evidence type="ECO:0000313" key="9">
    <source>
        <dbReference type="Proteomes" id="UP001652621"/>
    </source>
</evidence>
<evidence type="ECO:0000256" key="4">
    <source>
        <dbReference type="ARBA" id="ARBA00022490"/>
    </source>
</evidence>
<evidence type="ECO:0000256" key="3">
    <source>
        <dbReference type="ARBA" id="ARBA00016949"/>
    </source>
</evidence>
<accession>A0A1I8MM45</accession>
<dbReference type="KEGG" id="mde:101901132"/>
<dbReference type="FunFam" id="3.40.30.10:FF:000124">
    <property type="entry name" value="Thioredoxin domain-containing 17"/>
    <property type="match status" value="1"/>
</dbReference>